<dbReference type="AlphaFoldDB" id="A0A803QYQ3"/>
<dbReference type="Proteomes" id="UP000596661">
    <property type="component" value="Chromosome 3"/>
</dbReference>
<evidence type="ECO:0000313" key="2">
    <source>
        <dbReference type="Proteomes" id="UP000596661"/>
    </source>
</evidence>
<dbReference type="EMBL" id="UZAU01000253">
    <property type="status" value="NOT_ANNOTATED_CDS"/>
    <property type="molecule type" value="Genomic_DNA"/>
</dbReference>
<dbReference type="EnsemblPlants" id="novel_model_2995_5bd9a17a">
    <property type="protein sequence ID" value="cds.novel_model_2995_5bd9a17a"/>
    <property type="gene ID" value="novel_gene_1599_5bd9a17a"/>
</dbReference>
<reference evidence="1" key="2">
    <citation type="submission" date="2021-03" db="UniProtKB">
        <authorList>
            <consortium name="EnsemblPlants"/>
        </authorList>
    </citation>
    <scope>IDENTIFICATION</scope>
</reference>
<organism evidence="1 2">
    <name type="scientific">Cannabis sativa</name>
    <name type="common">Hemp</name>
    <name type="synonym">Marijuana</name>
    <dbReference type="NCBI Taxonomy" id="3483"/>
    <lineage>
        <taxon>Eukaryota</taxon>
        <taxon>Viridiplantae</taxon>
        <taxon>Streptophyta</taxon>
        <taxon>Embryophyta</taxon>
        <taxon>Tracheophyta</taxon>
        <taxon>Spermatophyta</taxon>
        <taxon>Magnoliopsida</taxon>
        <taxon>eudicotyledons</taxon>
        <taxon>Gunneridae</taxon>
        <taxon>Pentapetalae</taxon>
        <taxon>rosids</taxon>
        <taxon>fabids</taxon>
        <taxon>Rosales</taxon>
        <taxon>Cannabaceae</taxon>
        <taxon>Cannabis</taxon>
    </lineage>
</organism>
<accession>A0A803QYQ3</accession>
<dbReference type="Gramene" id="novel_model_2995_5bd9a17a">
    <property type="protein sequence ID" value="cds.novel_model_2995_5bd9a17a"/>
    <property type="gene ID" value="novel_gene_1599_5bd9a17a"/>
</dbReference>
<sequence>MFVINEADQILMLIIFLVLGFNIDTTFEIEYNFTFFSCCITMYRREILSLCLLEAFHNNIYVKILLERSANLKNLLR</sequence>
<protein>
    <submittedName>
        <fullName evidence="1">Uncharacterized protein</fullName>
    </submittedName>
</protein>
<proteinExistence type="predicted"/>
<reference evidence="1" key="1">
    <citation type="submission" date="2018-11" db="EMBL/GenBank/DDBJ databases">
        <authorList>
            <person name="Grassa J C."/>
        </authorList>
    </citation>
    <scope>NUCLEOTIDE SEQUENCE [LARGE SCALE GENOMIC DNA]</scope>
</reference>
<evidence type="ECO:0000313" key="1">
    <source>
        <dbReference type="EnsemblPlants" id="cds.novel_model_2995_5bd9a17a"/>
    </source>
</evidence>
<name>A0A803QYQ3_CANSA</name>
<keyword evidence="2" id="KW-1185">Reference proteome</keyword>